<dbReference type="EMBL" id="CAJNRD030001118">
    <property type="protein sequence ID" value="CAG5083265.1"/>
    <property type="molecule type" value="Genomic_DNA"/>
</dbReference>
<comment type="caution">
    <text evidence="1">The sequence shown here is derived from an EMBL/GenBank/DDBJ whole genome shotgun (WGS) entry which is preliminary data.</text>
</comment>
<dbReference type="Proteomes" id="UP000786811">
    <property type="component" value="Unassembled WGS sequence"/>
</dbReference>
<keyword evidence="2" id="KW-1185">Reference proteome</keyword>
<reference evidence="1" key="1">
    <citation type="submission" date="2021-04" db="EMBL/GenBank/DDBJ databases">
        <authorList>
            <person name="Chebbi M.A.C M."/>
        </authorList>
    </citation>
    <scope>NUCLEOTIDE SEQUENCE</scope>
</reference>
<accession>A0A8J2H8A0</accession>
<proteinExistence type="predicted"/>
<evidence type="ECO:0000313" key="2">
    <source>
        <dbReference type="Proteomes" id="UP000786811"/>
    </source>
</evidence>
<sequence length="128" mass="14837">MEDLNEVIPKNNLVEKEPCNCGDTRCLSKEENPIDALEVDIKCLFGNILDIQRGVKNQIDSIKKVMKEVTDDEFNKLQYYWANAKFDSGCASAHLYLALKRIGNCDKAQTILKYNQENEIFQKYLLWK</sequence>
<dbReference type="AlphaFoldDB" id="A0A8J2H8A0"/>
<protein>
    <submittedName>
        <fullName evidence="1">Uncharacterized protein</fullName>
    </submittedName>
</protein>
<organism evidence="1 2">
    <name type="scientific">Cotesia congregata</name>
    <name type="common">Parasitoid wasp</name>
    <name type="synonym">Apanteles congregatus</name>
    <dbReference type="NCBI Taxonomy" id="51543"/>
    <lineage>
        <taxon>Eukaryota</taxon>
        <taxon>Metazoa</taxon>
        <taxon>Ecdysozoa</taxon>
        <taxon>Arthropoda</taxon>
        <taxon>Hexapoda</taxon>
        <taxon>Insecta</taxon>
        <taxon>Pterygota</taxon>
        <taxon>Neoptera</taxon>
        <taxon>Endopterygota</taxon>
        <taxon>Hymenoptera</taxon>
        <taxon>Apocrita</taxon>
        <taxon>Ichneumonoidea</taxon>
        <taxon>Braconidae</taxon>
        <taxon>Microgastrinae</taxon>
        <taxon>Cotesia</taxon>
    </lineage>
</organism>
<evidence type="ECO:0000313" key="1">
    <source>
        <dbReference type="EMBL" id="CAG5083265.1"/>
    </source>
</evidence>
<gene>
    <name evidence="1" type="ORF">HICCMSTLAB_LOCUS3785</name>
</gene>
<name>A0A8J2H8A0_COTCN</name>